<evidence type="ECO:0000313" key="2">
    <source>
        <dbReference type="EnsemblMetazoa" id="Aqu2.1.30083_001"/>
    </source>
</evidence>
<dbReference type="EnsemblMetazoa" id="Aqu2.1.30083_001">
    <property type="protein sequence ID" value="Aqu2.1.30083_001"/>
    <property type="gene ID" value="Aqu2.1.30083"/>
</dbReference>
<proteinExistence type="predicted"/>
<evidence type="ECO:0008006" key="3">
    <source>
        <dbReference type="Google" id="ProtNLM"/>
    </source>
</evidence>
<dbReference type="AlphaFoldDB" id="A0A1X7UQN7"/>
<reference evidence="2" key="1">
    <citation type="submission" date="2017-05" db="UniProtKB">
        <authorList>
            <consortium name="EnsemblMetazoa"/>
        </authorList>
    </citation>
    <scope>IDENTIFICATION</scope>
</reference>
<name>A0A1X7UQN7_AMPQE</name>
<feature type="chain" id="PRO_5012168767" description="Phospholipase B-like" evidence="1">
    <location>
        <begin position="25"/>
        <end position="218"/>
    </location>
</feature>
<organism evidence="2">
    <name type="scientific">Amphimedon queenslandica</name>
    <name type="common">Sponge</name>
    <dbReference type="NCBI Taxonomy" id="400682"/>
    <lineage>
        <taxon>Eukaryota</taxon>
        <taxon>Metazoa</taxon>
        <taxon>Porifera</taxon>
        <taxon>Demospongiae</taxon>
        <taxon>Heteroscleromorpha</taxon>
        <taxon>Haplosclerida</taxon>
        <taxon>Niphatidae</taxon>
        <taxon>Amphimedon</taxon>
    </lineage>
</organism>
<sequence>MANKSIIMTALAAAFILLSSPIDAAPLTQPPNCTNFWWMHSGVHALSEYTARLYNYQIALESNHSVYGDHGIATNLFEGLQIIGTAGLYVQLFDEIKDDPSLENYEGFGNLNMAGFFSSMMSTLIKDTCEWLLSYPNDALTLRPDINCSHPAEQLMLSAWTLISPAIKEYEAGLGRDISKACGSGRVHHIHWVQEYLEDEYTPEINYLKALVGLAKKK</sequence>
<protein>
    <recommendedName>
        <fullName evidence="3">Phospholipase B-like</fullName>
    </recommendedName>
</protein>
<feature type="signal peptide" evidence="1">
    <location>
        <begin position="1"/>
        <end position="24"/>
    </location>
</feature>
<evidence type="ECO:0000256" key="1">
    <source>
        <dbReference type="SAM" id="SignalP"/>
    </source>
</evidence>
<keyword evidence="1" id="KW-0732">Signal</keyword>
<accession>A0A1X7UQN7</accession>
<dbReference type="InParanoid" id="A0A1X7UQN7"/>